<dbReference type="Gene3D" id="1.10.510.10">
    <property type="entry name" value="Transferase(Phosphotransferase) domain 1"/>
    <property type="match status" value="2"/>
</dbReference>
<dbReference type="PROSITE" id="PS50011">
    <property type="entry name" value="PROTEIN_KINASE_DOM"/>
    <property type="match status" value="1"/>
</dbReference>
<protein>
    <submittedName>
        <fullName evidence="5">Serine threonine-kinase Nek5-like isoform X1</fullName>
    </submittedName>
</protein>
<dbReference type="Pfam" id="PF00069">
    <property type="entry name" value="Pkinase"/>
    <property type="match status" value="1"/>
</dbReference>
<gene>
    <name evidence="5" type="ORF">ROHU_006672</name>
    <name evidence="4" type="ORF">ROHU_034431</name>
</gene>
<comment type="caution">
    <text evidence="5">The sequence shown here is derived from an EMBL/GenBank/DDBJ whole genome shotgun (WGS) entry which is preliminary data.</text>
</comment>
<dbReference type="GO" id="GO:0042157">
    <property type="term" value="P:lipoprotein metabolic process"/>
    <property type="evidence" value="ECO:0007669"/>
    <property type="project" value="InterPro"/>
</dbReference>
<keyword evidence="2" id="KW-0472">Membrane</keyword>
<comment type="similarity">
    <text evidence="1">Belongs to the apolipoprotein L family.</text>
</comment>
<keyword evidence="5" id="KW-0808">Transferase</keyword>
<dbReference type="EMBL" id="QBIY01012583">
    <property type="protein sequence ID" value="RXN22712.1"/>
    <property type="molecule type" value="Genomic_DNA"/>
</dbReference>
<feature type="domain" description="Protein kinase" evidence="3">
    <location>
        <begin position="1"/>
        <end position="298"/>
    </location>
</feature>
<dbReference type="Pfam" id="PF05461">
    <property type="entry name" value="ApoL"/>
    <property type="match status" value="1"/>
</dbReference>
<keyword evidence="2" id="KW-1133">Transmembrane helix</keyword>
<dbReference type="PANTHER" id="PTHR14096">
    <property type="entry name" value="APOLIPOPROTEIN L"/>
    <property type="match status" value="1"/>
</dbReference>
<dbReference type="GO" id="GO:0008289">
    <property type="term" value="F:lipid binding"/>
    <property type="evidence" value="ECO:0007669"/>
    <property type="project" value="InterPro"/>
</dbReference>
<keyword evidence="2" id="KW-0812">Transmembrane</keyword>
<proteinExistence type="inferred from homology"/>
<evidence type="ECO:0000313" key="5">
    <source>
        <dbReference type="EMBL" id="RXN22712.1"/>
    </source>
</evidence>
<keyword evidence="6" id="KW-1185">Reference proteome</keyword>
<feature type="transmembrane region" description="Helical" evidence="2">
    <location>
        <begin position="374"/>
        <end position="393"/>
    </location>
</feature>
<dbReference type="STRING" id="84645.A0A498MSY6"/>
<dbReference type="SUPFAM" id="SSF56112">
    <property type="entry name" value="Protein kinase-like (PK-like)"/>
    <property type="match status" value="1"/>
</dbReference>
<dbReference type="InterPro" id="IPR000719">
    <property type="entry name" value="Prot_kinase_dom"/>
</dbReference>
<name>A0A498MSY6_LABRO</name>
<dbReference type="GO" id="GO:0004672">
    <property type="term" value="F:protein kinase activity"/>
    <property type="evidence" value="ECO:0007669"/>
    <property type="project" value="InterPro"/>
</dbReference>
<dbReference type="AlphaFoldDB" id="A0A498MSY6"/>
<evidence type="ECO:0000256" key="1">
    <source>
        <dbReference type="ARBA" id="ARBA00010090"/>
    </source>
</evidence>
<dbReference type="GO" id="GO:0016020">
    <property type="term" value="C:membrane"/>
    <property type="evidence" value="ECO:0007669"/>
    <property type="project" value="TreeGrafter"/>
</dbReference>
<dbReference type="EMBL" id="QBIY01013483">
    <property type="protein sequence ID" value="RXN03341.1"/>
    <property type="molecule type" value="Genomic_DNA"/>
</dbReference>
<dbReference type="GO" id="GO:0006869">
    <property type="term" value="P:lipid transport"/>
    <property type="evidence" value="ECO:0007669"/>
    <property type="project" value="InterPro"/>
</dbReference>
<dbReference type="InterPro" id="IPR011009">
    <property type="entry name" value="Kinase-like_dom_sf"/>
</dbReference>
<evidence type="ECO:0000259" key="3">
    <source>
        <dbReference type="PROSITE" id="PS50011"/>
    </source>
</evidence>
<reference evidence="5 6" key="1">
    <citation type="submission" date="2018-03" db="EMBL/GenBank/DDBJ databases">
        <title>Draft genome sequence of Rohu Carp (Labeo rohita).</title>
        <authorList>
            <person name="Das P."/>
            <person name="Kushwaha B."/>
            <person name="Joshi C.G."/>
            <person name="Kumar D."/>
            <person name="Nagpure N.S."/>
            <person name="Sahoo L."/>
            <person name="Das S.P."/>
            <person name="Bit A."/>
            <person name="Patnaik S."/>
            <person name="Meher P.K."/>
            <person name="Jayasankar P."/>
            <person name="Koringa P.G."/>
            <person name="Patel N.V."/>
            <person name="Hinsu A.T."/>
            <person name="Kumar R."/>
            <person name="Pandey M."/>
            <person name="Agarwal S."/>
            <person name="Srivastava S."/>
            <person name="Singh M."/>
            <person name="Iquebal M.A."/>
            <person name="Jaiswal S."/>
            <person name="Angadi U.B."/>
            <person name="Kumar N."/>
            <person name="Raza M."/>
            <person name="Shah T.M."/>
            <person name="Rai A."/>
            <person name="Jena J.K."/>
        </authorList>
    </citation>
    <scope>NUCLEOTIDE SEQUENCE [LARGE SCALE GENOMIC DNA]</scope>
    <source>
        <strain evidence="5">DASCIFA01</strain>
        <tissue evidence="5">Testis</tissue>
    </source>
</reference>
<keyword evidence="5" id="KW-0418">Kinase</keyword>
<organism evidence="5 6">
    <name type="scientific">Labeo rohita</name>
    <name type="common">Indian major carp</name>
    <name type="synonym">Cyprinus rohita</name>
    <dbReference type="NCBI Taxonomy" id="84645"/>
    <lineage>
        <taxon>Eukaryota</taxon>
        <taxon>Metazoa</taxon>
        <taxon>Chordata</taxon>
        <taxon>Craniata</taxon>
        <taxon>Vertebrata</taxon>
        <taxon>Euteleostomi</taxon>
        <taxon>Actinopterygii</taxon>
        <taxon>Neopterygii</taxon>
        <taxon>Teleostei</taxon>
        <taxon>Ostariophysi</taxon>
        <taxon>Cypriniformes</taxon>
        <taxon>Cyprinidae</taxon>
        <taxon>Labeoninae</taxon>
        <taxon>Labeonini</taxon>
        <taxon>Labeo</taxon>
    </lineage>
</organism>
<accession>A0A498MSY6</accession>
<evidence type="ECO:0000313" key="4">
    <source>
        <dbReference type="EMBL" id="RXN03341.1"/>
    </source>
</evidence>
<dbReference type="Proteomes" id="UP000290572">
    <property type="component" value="Unassembled WGS sequence"/>
</dbReference>
<evidence type="ECO:0000313" key="6">
    <source>
        <dbReference type="Proteomes" id="UP000290572"/>
    </source>
</evidence>
<dbReference type="PANTHER" id="PTHR14096:SF34">
    <property type="entry name" value="APOLIPOPROTEIN L3-LIKE-RELATED"/>
    <property type="match status" value="1"/>
</dbReference>
<sequence length="466" mass="51534">MGNSLSALKEHGYSLVSQQENKILVKNEGGDQFVIKKLSANQEESKFLLHLNHPHIVHHKEFIEDFDCLYLVLEHCEGGDLAQKIKNKRNGNATFSEIEILDWIVKLCMALKYLHDQQILHKNLQPKFPAILTVETVRKILTSSYEALPETFSEDLRQLVADTLQPNPVNRPSVSEILTRPFIIYYLREKNMQTIKTLYRTLEELRALADDLERVHFNTTVGSLTGGVIGLAGGITSVVGFILAPFTFGASLIVTGVGIGTAVAGGVTAGASNITNMVKQKTNRHKIKMLIKEFQEKISSTACCIQNAQIAVETLQRQFSTSDDSFSNAQPGANAGARLGRGLGGIPEILRLIEVVNVGKVAAQAARAVRVAEAATGVLSALFVAVDVFFVFLDSREIHNIRQDYAQRESQASSDTTNLLVSNAQQAKELKSETMKFVTKIKDTTEELQKILDTLRDAVHPNFENY</sequence>
<dbReference type="InterPro" id="IPR008405">
    <property type="entry name" value="ApoL"/>
</dbReference>
<evidence type="ECO:0000256" key="2">
    <source>
        <dbReference type="SAM" id="Phobius"/>
    </source>
</evidence>
<dbReference type="GO" id="GO:0005524">
    <property type="term" value="F:ATP binding"/>
    <property type="evidence" value="ECO:0007669"/>
    <property type="project" value="InterPro"/>
</dbReference>
<dbReference type="GO" id="GO:0005576">
    <property type="term" value="C:extracellular region"/>
    <property type="evidence" value="ECO:0007669"/>
    <property type="project" value="InterPro"/>
</dbReference>